<dbReference type="Proteomes" id="UP000789702">
    <property type="component" value="Unassembled WGS sequence"/>
</dbReference>
<protein>
    <submittedName>
        <fullName evidence="1">5380_t:CDS:1</fullName>
    </submittedName>
</protein>
<evidence type="ECO:0000313" key="2">
    <source>
        <dbReference type="Proteomes" id="UP000789702"/>
    </source>
</evidence>
<name>A0ACA9JZ10_9GLOM</name>
<sequence length="98" mass="11384">MAANNIKCDPLELHKYPTKPDIEYKSSSMGTYHYIILSVGYYPSSSILVKSQKKNANCYRIPDNYKVKLKCVEDHRDLCHQSRFLKPIEISTNTTQRN</sequence>
<reference evidence="1" key="1">
    <citation type="submission" date="2021-06" db="EMBL/GenBank/DDBJ databases">
        <authorList>
            <person name="Kallberg Y."/>
            <person name="Tangrot J."/>
            <person name="Rosling A."/>
        </authorList>
    </citation>
    <scope>NUCLEOTIDE SEQUENCE</scope>
    <source>
        <strain evidence="1">IL203A</strain>
    </source>
</reference>
<gene>
    <name evidence="1" type="ORF">DHETER_LOCUS367</name>
</gene>
<comment type="caution">
    <text evidence="1">The sequence shown here is derived from an EMBL/GenBank/DDBJ whole genome shotgun (WGS) entry which is preliminary data.</text>
</comment>
<organism evidence="1 2">
    <name type="scientific">Dentiscutata heterogama</name>
    <dbReference type="NCBI Taxonomy" id="1316150"/>
    <lineage>
        <taxon>Eukaryota</taxon>
        <taxon>Fungi</taxon>
        <taxon>Fungi incertae sedis</taxon>
        <taxon>Mucoromycota</taxon>
        <taxon>Glomeromycotina</taxon>
        <taxon>Glomeromycetes</taxon>
        <taxon>Diversisporales</taxon>
        <taxon>Gigasporaceae</taxon>
        <taxon>Dentiscutata</taxon>
    </lineage>
</organism>
<accession>A0ACA9JZ10</accession>
<proteinExistence type="predicted"/>
<dbReference type="EMBL" id="CAJVPU010000172">
    <property type="protein sequence ID" value="CAG8442700.1"/>
    <property type="molecule type" value="Genomic_DNA"/>
</dbReference>
<evidence type="ECO:0000313" key="1">
    <source>
        <dbReference type="EMBL" id="CAG8442700.1"/>
    </source>
</evidence>
<keyword evidence="2" id="KW-1185">Reference proteome</keyword>